<feature type="site" description="Interaction with substrate tRNA" evidence="10">
    <location>
        <position position="133"/>
    </location>
</feature>
<dbReference type="Gene3D" id="3.40.50.300">
    <property type="entry name" value="P-loop containing nucleotide triphosphate hydrolases"/>
    <property type="match status" value="1"/>
</dbReference>
<organism evidence="12 13">
    <name type="scientific">Candidatus Portnoybacteria bacterium RIFCSPLOWO2_02_FULL_39_11</name>
    <dbReference type="NCBI Taxonomy" id="1802001"/>
    <lineage>
        <taxon>Bacteria</taxon>
        <taxon>Candidatus Portnoyibacteriota</taxon>
    </lineage>
</organism>
<dbReference type="SUPFAM" id="SSF52540">
    <property type="entry name" value="P-loop containing nucleoside triphosphate hydrolases"/>
    <property type="match status" value="2"/>
</dbReference>
<evidence type="ECO:0000256" key="4">
    <source>
        <dbReference type="ARBA" id="ARBA00022679"/>
    </source>
</evidence>
<keyword evidence="6 10" id="KW-0547">Nucleotide-binding</keyword>
<comment type="subunit">
    <text evidence="10">Monomer.</text>
</comment>
<dbReference type="EMBL" id="MHNF01000059">
    <property type="protein sequence ID" value="OGZ39429.1"/>
    <property type="molecule type" value="Genomic_DNA"/>
</dbReference>
<dbReference type="Gene3D" id="1.10.20.140">
    <property type="match status" value="1"/>
</dbReference>
<dbReference type="HAMAP" id="MF_00185">
    <property type="entry name" value="IPP_trans"/>
    <property type="match status" value="1"/>
</dbReference>
<comment type="caution">
    <text evidence="10">Lacks conserved residue(s) required for the propagation of feature annotation.</text>
</comment>
<dbReference type="GO" id="GO:0052381">
    <property type="term" value="F:tRNA dimethylallyltransferase activity"/>
    <property type="evidence" value="ECO:0007669"/>
    <property type="project" value="UniProtKB-UniRule"/>
</dbReference>
<dbReference type="Proteomes" id="UP000177126">
    <property type="component" value="Unassembled WGS sequence"/>
</dbReference>
<dbReference type="Pfam" id="PF01745">
    <property type="entry name" value="IPT"/>
    <property type="match status" value="1"/>
</dbReference>
<gene>
    <name evidence="10" type="primary">miaA</name>
    <name evidence="12" type="ORF">A3B04_02235</name>
</gene>
<reference evidence="12 13" key="1">
    <citation type="journal article" date="2016" name="Nat. Commun.">
        <title>Thousands of microbial genomes shed light on interconnected biogeochemical processes in an aquifer system.</title>
        <authorList>
            <person name="Anantharaman K."/>
            <person name="Brown C.T."/>
            <person name="Hug L.A."/>
            <person name="Sharon I."/>
            <person name="Castelle C.J."/>
            <person name="Probst A.J."/>
            <person name="Thomas B.C."/>
            <person name="Singh A."/>
            <person name="Wilkins M.J."/>
            <person name="Karaoz U."/>
            <person name="Brodie E.L."/>
            <person name="Williams K.H."/>
            <person name="Hubbard S.S."/>
            <person name="Banfield J.F."/>
        </authorList>
    </citation>
    <scope>NUCLEOTIDE SEQUENCE [LARGE SCALE GENOMIC DNA]</scope>
</reference>
<evidence type="ECO:0000256" key="6">
    <source>
        <dbReference type="ARBA" id="ARBA00022741"/>
    </source>
</evidence>
<keyword evidence="5 10" id="KW-0819">tRNA processing</keyword>
<dbReference type="GO" id="GO:0005524">
    <property type="term" value="F:ATP binding"/>
    <property type="evidence" value="ECO:0007669"/>
    <property type="project" value="UniProtKB-UniRule"/>
</dbReference>
<evidence type="ECO:0000256" key="3">
    <source>
        <dbReference type="ARBA" id="ARBA00005842"/>
    </source>
</evidence>
<dbReference type="EC" id="2.5.1.75" evidence="10"/>
<evidence type="ECO:0000256" key="2">
    <source>
        <dbReference type="ARBA" id="ARBA00003213"/>
    </source>
</evidence>
<dbReference type="AlphaFoldDB" id="A0A1G2FMX3"/>
<dbReference type="PANTHER" id="PTHR11088:SF60">
    <property type="entry name" value="TRNA DIMETHYLALLYLTRANSFERASE"/>
    <property type="match status" value="1"/>
</dbReference>
<feature type="region of interest" description="Disordered" evidence="11">
    <location>
        <begin position="54"/>
        <end position="76"/>
    </location>
</feature>
<evidence type="ECO:0000256" key="1">
    <source>
        <dbReference type="ARBA" id="ARBA00001946"/>
    </source>
</evidence>
<evidence type="ECO:0000256" key="8">
    <source>
        <dbReference type="ARBA" id="ARBA00022842"/>
    </source>
</evidence>
<comment type="cofactor">
    <cofactor evidence="1 10">
        <name>Mg(2+)</name>
        <dbReference type="ChEBI" id="CHEBI:18420"/>
    </cofactor>
</comment>
<evidence type="ECO:0000256" key="10">
    <source>
        <dbReference type="HAMAP-Rule" id="MF_00185"/>
    </source>
</evidence>
<evidence type="ECO:0000313" key="13">
    <source>
        <dbReference type="Proteomes" id="UP000177126"/>
    </source>
</evidence>
<comment type="function">
    <text evidence="2 10">Catalyzes the transfer of a dimethylallyl group onto the adenine at position 37 in tRNAs that read codons beginning with uridine, leading to the formation of N6-(dimethylallyl)adenosine (i(6)A).</text>
</comment>
<comment type="similarity">
    <text evidence="3 10">Belongs to the IPP transferase family.</text>
</comment>
<feature type="binding site" evidence="10">
    <location>
        <begin position="16"/>
        <end position="23"/>
    </location>
    <ligand>
        <name>ATP</name>
        <dbReference type="ChEBI" id="CHEBI:30616"/>
    </ligand>
</feature>
<dbReference type="GO" id="GO:0006400">
    <property type="term" value="P:tRNA modification"/>
    <property type="evidence" value="ECO:0007669"/>
    <property type="project" value="TreeGrafter"/>
</dbReference>
<keyword evidence="7 10" id="KW-0067">ATP-binding</keyword>
<comment type="catalytic activity">
    <reaction evidence="9 10">
        <text>adenosine(37) in tRNA + dimethylallyl diphosphate = N(6)-dimethylallyladenosine(37) in tRNA + diphosphate</text>
        <dbReference type="Rhea" id="RHEA:26482"/>
        <dbReference type="Rhea" id="RHEA-COMP:10162"/>
        <dbReference type="Rhea" id="RHEA-COMP:10375"/>
        <dbReference type="ChEBI" id="CHEBI:33019"/>
        <dbReference type="ChEBI" id="CHEBI:57623"/>
        <dbReference type="ChEBI" id="CHEBI:74411"/>
        <dbReference type="ChEBI" id="CHEBI:74415"/>
        <dbReference type="EC" id="2.5.1.75"/>
    </reaction>
</comment>
<feature type="binding site" evidence="10">
    <location>
        <begin position="18"/>
        <end position="23"/>
    </location>
    <ligand>
        <name>substrate</name>
    </ligand>
</feature>
<comment type="caution">
    <text evidence="12">The sequence shown here is derived from an EMBL/GenBank/DDBJ whole genome shotgun (WGS) entry which is preliminary data.</text>
</comment>
<dbReference type="PANTHER" id="PTHR11088">
    <property type="entry name" value="TRNA DIMETHYLALLYLTRANSFERASE"/>
    <property type="match status" value="1"/>
</dbReference>
<evidence type="ECO:0000256" key="7">
    <source>
        <dbReference type="ARBA" id="ARBA00022840"/>
    </source>
</evidence>
<dbReference type="InterPro" id="IPR039657">
    <property type="entry name" value="Dimethylallyltransferase"/>
</dbReference>
<feature type="region of interest" description="Interaction with substrate tRNA" evidence="10">
    <location>
        <begin position="41"/>
        <end position="44"/>
    </location>
</feature>
<evidence type="ECO:0000256" key="11">
    <source>
        <dbReference type="SAM" id="MobiDB-lite"/>
    </source>
</evidence>
<dbReference type="InterPro" id="IPR018022">
    <property type="entry name" value="IPT"/>
</dbReference>
<dbReference type="InterPro" id="IPR027417">
    <property type="entry name" value="P-loop_NTPase"/>
</dbReference>
<evidence type="ECO:0000256" key="5">
    <source>
        <dbReference type="ARBA" id="ARBA00022694"/>
    </source>
</evidence>
<proteinExistence type="inferred from homology"/>
<accession>A0A1G2FMX3</accession>
<keyword evidence="8 10" id="KW-0460">Magnesium</keyword>
<evidence type="ECO:0000313" key="12">
    <source>
        <dbReference type="EMBL" id="OGZ39429.1"/>
    </source>
</evidence>
<evidence type="ECO:0000256" key="9">
    <source>
        <dbReference type="ARBA" id="ARBA00049563"/>
    </source>
</evidence>
<feature type="site" description="Interaction with substrate tRNA" evidence="10">
    <location>
        <position position="156"/>
    </location>
</feature>
<keyword evidence="4 10" id="KW-0808">Transferase</keyword>
<sequence length="345" mass="39092">MSKPIYPQKPIIIVVGPTASGKSDLAVKLAQRFNGEIISADSRQVYRGMDIGTGKVPLSKPPRAQRPPYPAPLTQRGARGVKPSGYYGGIAHYLIDVVSPTRRFTAAQYKKLAQAAIKKIQSKNKVPIVCGGTGFYIRALIDNLNIPAVKPDLKLRAKLEKKTTQELFRELKKLDPRRAAFIDRQNPRRLVRALEIVYKTGKVVPAPNPPTPLCVRGATEFAPLVKGGEGGLKSLFLGLQIPRPKLAQRIKTRLKKRLKQGMLAEVKKLRAQGLSWKRLGSFGLEYRWLARFLQNKISYKEMTERLQKDIEHYAKRQMTWFQRDPRIHWIKNSAQAEKIVRNFLK</sequence>
<protein>
    <recommendedName>
        <fullName evidence="10">tRNA dimethylallyltransferase</fullName>
        <ecNumber evidence="10">2.5.1.75</ecNumber>
    </recommendedName>
    <alternativeName>
        <fullName evidence="10">Dimethylallyl diphosphate:tRNA dimethylallyltransferase</fullName>
        <shortName evidence="10">DMAPP:tRNA dimethylallyltransferase</shortName>
        <shortName evidence="10">DMATase</shortName>
    </alternativeName>
    <alternativeName>
        <fullName evidence="10">Isopentenyl-diphosphate:tRNA isopentenyltransferase</fullName>
        <shortName evidence="10">IPP transferase</shortName>
        <shortName evidence="10">IPPT</shortName>
        <shortName evidence="10">IPTase</shortName>
    </alternativeName>
</protein>
<dbReference type="Pfam" id="PF01715">
    <property type="entry name" value="IPPT"/>
    <property type="match status" value="1"/>
</dbReference>
<name>A0A1G2FMX3_9BACT</name>